<dbReference type="InterPro" id="IPR016032">
    <property type="entry name" value="Sig_transdc_resp-reg_C-effctor"/>
</dbReference>
<dbReference type="PRINTS" id="PR00364">
    <property type="entry name" value="DISEASERSIST"/>
</dbReference>
<dbReference type="CDD" id="cd15831">
    <property type="entry name" value="BTAD"/>
    <property type="match status" value="1"/>
</dbReference>
<dbReference type="GO" id="GO:0043531">
    <property type="term" value="F:ADP binding"/>
    <property type="evidence" value="ECO:0007669"/>
    <property type="project" value="InterPro"/>
</dbReference>
<comment type="caution">
    <text evidence="7">The sequence shown here is derived from an EMBL/GenBank/DDBJ whole genome shotgun (WGS) entry which is preliminary data.</text>
</comment>
<evidence type="ECO:0000256" key="4">
    <source>
        <dbReference type="ARBA" id="ARBA00023163"/>
    </source>
</evidence>
<dbReference type="PANTHER" id="PTHR35807">
    <property type="entry name" value="TRANSCRIPTIONAL REGULATOR REDD-RELATED"/>
    <property type="match status" value="1"/>
</dbReference>
<evidence type="ECO:0000256" key="5">
    <source>
        <dbReference type="PROSITE-ProRule" id="PRU01091"/>
    </source>
</evidence>
<dbReference type="InterPro" id="IPR036388">
    <property type="entry name" value="WH-like_DNA-bd_sf"/>
</dbReference>
<evidence type="ECO:0000313" key="7">
    <source>
        <dbReference type="EMBL" id="OLF08187.1"/>
    </source>
</evidence>
<evidence type="ECO:0000256" key="1">
    <source>
        <dbReference type="ARBA" id="ARBA00005820"/>
    </source>
</evidence>
<feature type="domain" description="OmpR/PhoB-type" evidence="6">
    <location>
        <begin position="1"/>
        <end position="89"/>
    </location>
</feature>
<dbReference type="Pfam" id="PF13424">
    <property type="entry name" value="TPR_12"/>
    <property type="match status" value="1"/>
</dbReference>
<dbReference type="Pfam" id="PF13191">
    <property type="entry name" value="AAA_16"/>
    <property type="match status" value="1"/>
</dbReference>
<dbReference type="SUPFAM" id="SSF52540">
    <property type="entry name" value="P-loop containing nucleoside triphosphate hydrolases"/>
    <property type="match status" value="1"/>
</dbReference>
<dbReference type="InterPro" id="IPR019734">
    <property type="entry name" value="TPR_rpt"/>
</dbReference>
<dbReference type="SMART" id="SM00382">
    <property type="entry name" value="AAA"/>
    <property type="match status" value="1"/>
</dbReference>
<dbReference type="PROSITE" id="PS51755">
    <property type="entry name" value="OMPR_PHOB"/>
    <property type="match status" value="1"/>
</dbReference>
<dbReference type="SUPFAM" id="SSF48452">
    <property type="entry name" value="TPR-like"/>
    <property type="match status" value="3"/>
</dbReference>
<dbReference type="GO" id="GO:0000160">
    <property type="term" value="P:phosphorelay signal transduction system"/>
    <property type="evidence" value="ECO:0007669"/>
    <property type="project" value="InterPro"/>
</dbReference>
<dbReference type="PANTHER" id="PTHR35807:SF1">
    <property type="entry name" value="TRANSCRIPTIONAL REGULATOR REDD"/>
    <property type="match status" value="1"/>
</dbReference>
<comment type="similarity">
    <text evidence="1">Belongs to the AfsR/DnrI/RedD regulatory family.</text>
</comment>
<dbReference type="Gene3D" id="1.25.40.10">
    <property type="entry name" value="Tetratricopeptide repeat domain"/>
    <property type="match status" value="2"/>
</dbReference>
<keyword evidence="3 5" id="KW-0238">DNA-binding</keyword>
<reference evidence="7 8" key="1">
    <citation type="submission" date="2016-12" db="EMBL/GenBank/DDBJ databases">
        <title>The draft genome sequence of Actinophytocola xinjiangensis.</title>
        <authorList>
            <person name="Wang W."/>
            <person name="Yuan L."/>
        </authorList>
    </citation>
    <scope>NUCLEOTIDE SEQUENCE [LARGE SCALE GENOMIC DNA]</scope>
    <source>
        <strain evidence="7 8">CGMCC 4.4663</strain>
    </source>
</reference>
<evidence type="ECO:0000256" key="3">
    <source>
        <dbReference type="ARBA" id="ARBA00023125"/>
    </source>
</evidence>
<dbReference type="InterPro" id="IPR003593">
    <property type="entry name" value="AAA+_ATPase"/>
</dbReference>
<dbReference type="SMART" id="SM00028">
    <property type="entry name" value="TPR"/>
    <property type="match status" value="4"/>
</dbReference>
<dbReference type="RefSeq" id="WP_075135491.1">
    <property type="nucleotide sequence ID" value="NZ_MSIF01000013.1"/>
</dbReference>
<sequence>MRFGVLGPLRAAGQDGEWLRLRGERQRTLLAMLLFHANEQVPAQRLVDALWPDLPPKSYASNLHTYVSRLRERIGPVIDNTAGGYRLDVHREDLDLLVFTERARQGRAAARAGDPVASARHLRAALDQWRGSPVADLHVPALDADVARLESERLAVFEDWVAAELSAGRDGELVGELEAMVAEHPLRERLTALLMVALHRSGRRADALAAYRATRATLVEQTGIEPGAELRGVQTDVLRGDTGAPAAEPDWPIWQLPADVADFSGRDREVDELVAVFGHAPLVVLSGEPGVGKSTLAVRVAHRLRARFPDGQLYAHLAGATRPQAVDAVLTDLLRSLGVTGPAIPDDLQAKAAVFRARLADRRVLVVLDDAADPAQVRPLLPGTPASAVLVTSRRRLSGLVGAHRATVEPFTDAEAGRLLERIAGERVAGQPADAARIVAACGNLPLALRIAGTRLALRPQLRVGTLADRLEDELRRLDELTVSDLQVRSSIALSCRALTPAAGDTFRLIGLVDLQDLPAWAIEMLRPDADGAVEELVESSLLQPAGVDGTGEPRYRTHDLVRAYARELALRPEGLAARRAVSDRFVEVVLALVDTAARRLPRVAPMPDLRERAPHSPLPGDTERRLLADPDAWFATERPVLVQGIGVLCRVRQYRAAWLIFERFARHLWLHGHYGDLRTCARTLAEATDASVAVRAESVLALLLHVRGRYAEAVESYRRCAERMAGLGDRQALAWVRTNLANCLIGLGEPEESLRLVASAEELFAALPADDLGAASVPRTRSAALNRLGRLAESVRIDTAAVAQARAAGTSRRVAPALQSLSWSLALTGALDAAADAAREAVSLLRSTTSRSALARGLRTLGAIHAGRGERGLAVAAFEESRAIAREINELPRVLSGTRAIAASWVGEGRAAEAVPELRRCVVQYRQMGSLSSATVTLRLLAAAHDALDEPEAALAARAEAETLADPRDANAQTLYGLLLNLTRPDRVADLPCVSATQPGGAT</sequence>
<proteinExistence type="inferred from homology"/>
<dbReference type="GO" id="GO:0003677">
    <property type="term" value="F:DNA binding"/>
    <property type="evidence" value="ECO:0007669"/>
    <property type="project" value="UniProtKB-UniRule"/>
</dbReference>
<dbReference type="InterPro" id="IPR027417">
    <property type="entry name" value="P-loop_NTPase"/>
</dbReference>
<protein>
    <submittedName>
        <fullName evidence="7">SARP family transcriptional regulator</fullName>
    </submittedName>
</protein>
<feature type="DNA-binding region" description="OmpR/PhoB-type" evidence="5">
    <location>
        <begin position="1"/>
        <end position="89"/>
    </location>
</feature>
<evidence type="ECO:0000259" key="6">
    <source>
        <dbReference type="PROSITE" id="PS51755"/>
    </source>
</evidence>
<dbReference type="Pfam" id="PF03704">
    <property type="entry name" value="BTAD"/>
    <property type="match status" value="1"/>
</dbReference>
<name>A0A7Z0WIS0_9PSEU</name>
<dbReference type="InterPro" id="IPR041664">
    <property type="entry name" value="AAA_16"/>
</dbReference>
<dbReference type="AlphaFoldDB" id="A0A7Z0WIS0"/>
<dbReference type="Proteomes" id="UP000185696">
    <property type="component" value="Unassembled WGS sequence"/>
</dbReference>
<keyword evidence="8" id="KW-1185">Reference proteome</keyword>
<dbReference type="GO" id="GO:0006355">
    <property type="term" value="P:regulation of DNA-templated transcription"/>
    <property type="evidence" value="ECO:0007669"/>
    <property type="project" value="InterPro"/>
</dbReference>
<dbReference type="InterPro" id="IPR005158">
    <property type="entry name" value="BTAD"/>
</dbReference>
<evidence type="ECO:0000256" key="2">
    <source>
        <dbReference type="ARBA" id="ARBA00023015"/>
    </source>
</evidence>
<dbReference type="SUPFAM" id="SSF46894">
    <property type="entry name" value="C-terminal effector domain of the bipartite response regulators"/>
    <property type="match status" value="1"/>
</dbReference>
<dbReference type="InterPro" id="IPR001867">
    <property type="entry name" value="OmpR/PhoB-type_DNA-bd"/>
</dbReference>
<dbReference type="EMBL" id="MSIF01000013">
    <property type="protein sequence ID" value="OLF08187.1"/>
    <property type="molecule type" value="Genomic_DNA"/>
</dbReference>
<dbReference type="InterPro" id="IPR011990">
    <property type="entry name" value="TPR-like_helical_dom_sf"/>
</dbReference>
<accession>A0A7Z0WIS0</accession>
<keyword evidence="4" id="KW-0804">Transcription</keyword>
<gene>
    <name evidence="7" type="ORF">BLA60_25380</name>
</gene>
<keyword evidence="2" id="KW-0805">Transcription regulation</keyword>
<dbReference type="Gene3D" id="1.10.10.10">
    <property type="entry name" value="Winged helix-like DNA-binding domain superfamily/Winged helix DNA-binding domain"/>
    <property type="match status" value="1"/>
</dbReference>
<dbReference type="SMART" id="SM01043">
    <property type="entry name" value="BTAD"/>
    <property type="match status" value="1"/>
</dbReference>
<organism evidence="7 8">
    <name type="scientific">Actinophytocola xinjiangensis</name>
    <dbReference type="NCBI Taxonomy" id="485602"/>
    <lineage>
        <taxon>Bacteria</taxon>
        <taxon>Bacillati</taxon>
        <taxon>Actinomycetota</taxon>
        <taxon>Actinomycetes</taxon>
        <taxon>Pseudonocardiales</taxon>
        <taxon>Pseudonocardiaceae</taxon>
    </lineage>
</organism>
<evidence type="ECO:0000313" key="8">
    <source>
        <dbReference type="Proteomes" id="UP000185696"/>
    </source>
</evidence>
<dbReference type="InterPro" id="IPR051677">
    <property type="entry name" value="AfsR-DnrI-RedD_regulator"/>
</dbReference>
<dbReference type="Gene3D" id="3.40.50.300">
    <property type="entry name" value="P-loop containing nucleotide triphosphate hydrolases"/>
    <property type="match status" value="1"/>
</dbReference>
<dbReference type="SMART" id="SM00862">
    <property type="entry name" value="Trans_reg_C"/>
    <property type="match status" value="1"/>
</dbReference>